<sequence>MNFFFFCHDKDLIAKDPSSLSPFFVFPHALSFLPQPSPHAQPRENHHGPLPIDGGEFAGSIGSAPPRNLTDWCLLNPCSCPRLQNPLFSQKSVGASPLSLN</sequence>
<comment type="caution">
    <text evidence="2">The sequence shown here is derived from an EMBL/GenBank/DDBJ whole genome shotgun (WGS) entry which is preliminary data.</text>
</comment>
<evidence type="ECO:0000256" key="1">
    <source>
        <dbReference type="SAM" id="MobiDB-lite"/>
    </source>
</evidence>
<feature type="region of interest" description="Disordered" evidence="1">
    <location>
        <begin position="35"/>
        <end position="63"/>
    </location>
</feature>
<evidence type="ECO:0000313" key="2">
    <source>
        <dbReference type="EMBL" id="KAG6732488.1"/>
    </source>
</evidence>
<proteinExistence type="predicted"/>
<dbReference type="AlphaFoldDB" id="A0A922K4F6"/>
<name>A0A922K4F6_CARIL</name>
<evidence type="ECO:0000313" key="3">
    <source>
        <dbReference type="Proteomes" id="UP000811246"/>
    </source>
</evidence>
<organism evidence="2 3">
    <name type="scientific">Carya illinoinensis</name>
    <name type="common">Pecan</name>
    <dbReference type="NCBI Taxonomy" id="32201"/>
    <lineage>
        <taxon>Eukaryota</taxon>
        <taxon>Viridiplantae</taxon>
        <taxon>Streptophyta</taxon>
        <taxon>Embryophyta</taxon>
        <taxon>Tracheophyta</taxon>
        <taxon>Spermatophyta</taxon>
        <taxon>Magnoliopsida</taxon>
        <taxon>eudicotyledons</taxon>
        <taxon>Gunneridae</taxon>
        <taxon>Pentapetalae</taxon>
        <taxon>rosids</taxon>
        <taxon>fabids</taxon>
        <taxon>Fagales</taxon>
        <taxon>Juglandaceae</taxon>
        <taxon>Carya</taxon>
    </lineage>
</organism>
<dbReference type="EMBL" id="CM031825">
    <property type="protein sequence ID" value="KAG6732488.1"/>
    <property type="molecule type" value="Genomic_DNA"/>
</dbReference>
<reference evidence="2" key="1">
    <citation type="submission" date="2021-01" db="EMBL/GenBank/DDBJ databases">
        <authorList>
            <person name="Lovell J.T."/>
            <person name="Bentley N."/>
            <person name="Bhattarai G."/>
            <person name="Jenkins J.W."/>
            <person name="Sreedasyam A."/>
            <person name="Alarcon Y."/>
            <person name="Bock C."/>
            <person name="Boston L."/>
            <person name="Carlson J."/>
            <person name="Cervantes K."/>
            <person name="Clermont K."/>
            <person name="Krom N."/>
            <person name="Kubenka K."/>
            <person name="Mamidi S."/>
            <person name="Mattison C."/>
            <person name="Monteros M."/>
            <person name="Pisani C."/>
            <person name="Plott C."/>
            <person name="Rajasekar S."/>
            <person name="Rhein H.S."/>
            <person name="Rohla C."/>
            <person name="Song M."/>
            <person name="Hilaire R.S."/>
            <person name="Shu S."/>
            <person name="Wells L."/>
            <person name="Wang X."/>
            <person name="Webber J."/>
            <person name="Heerema R.J."/>
            <person name="Klein P."/>
            <person name="Conner P."/>
            <person name="Grauke L."/>
            <person name="Grimwood J."/>
            <person name="Schmutz J."/>
            <person name="Randall J.J."/>
        </authorList>
    </citation>
    <scope>NUCLEOTIDE SEQUENCE</scope>
    <source>
        <tissue evidence="2">Leaf</tissue>
    </source>
</reference>
<gene>
    <name evidence="2" type="ORF">I3842_01G180900</name>
</gene>
<accession>A0A922K4F6</accession>
<dbReference type="Proteomes" id="UP000811246">
    <property type="component" value="Chromosome 1"/>
</dbReference>
<protein>
    <submittedName>
        <fullName evidence="2">Uncharacterized protein</fullName>
    </submittedName>
</protein>